<accession>A0A438JBA2</accession>
<comment type="caution">
    <text evidence="3">The sequence shown here is derived from an EMBL/GenBank/DDBJ whole genome shotgun (WGS) entry which is preliminary data.</text>
</comment>
<dbReference type="SUPFAM" id="SSF51735">
    <property type="entry name" value="NAD(P)-binding Rossmann-fold domains"/>
    <property type="match status" value="1"/>
</dbReference>
<evidence type="ECO:0000313" key="4">
    <source>
        <dbReference type="Proteomes" id="UP000288805"/>
    </source>
</evidence>
<sequence length="106" mass="11837">MSRIPVACAGSEDSVFYNPKRLEGKVAHHHRRCQWDWGGRGTSLWENGAKVIIADIQGHLGQAIADNLGKNGTYIHCNVTEEDEVIKLIDSSPQHRLDVRKTGYNV</sequence>
<reference evidence="3 4" key="1">
    <citation type="journal article" date="2018" name="PLoS Genet.">
        <title>Population sequencing reveals clonal diversity and ancestral inbreeding in the grapevine cultivar Chardonnay.</title>
        <authorList>
            <person name="Roach M.J."/>
            <person name="Johnson D.L."/>
            <person name="Bohlmann J."/>
            <person name="van Vuuren H.J."/>
            <person name="Jones S.J."/>
            <person name="Pretorius I.S."/>
            <person name="Schmidt S.A."/>
            <person name="Borneman A.R."/>
        </authorList>
    </citation>
    <scope>NUCLEOTIDE SEQUENCE [LARGE SCALE GENOMIC DNA]</scope>
    <source>
        <strain evidence="4">cv. Chardonnay</strain>
        <tissue evidence="3">Leaf</tissue>
    </source>
</reference>
<keyword evidence="2" id="KW-0560">Oxidoreductase</keyword>
<dbReference type="Proteomes" id="UP000288805">
    <property type="component" value="Unassembled WGS sequence"/>
</dbReference>
<comment type="similarity">
    <text evidence="1">Belongs to the short-chain dehydrogenases/reductases (SDR) family.</text>
</comment>
<dbReference type="InterPro" id="IPR036291">
    <property type="entry name" value="NAD(P)-bd_dom_sf"/>
</dbReference>
<evidence type="ECO:0000313" key="3">
    <source>
        <dbReference type="EMBL" id="RVX06163.1"/>
    </source>
</evidence>
<dbReference type="AlphaFoldDB" id="A0A438JBA2"/>
<evidence type="ECO:0000256" key="2">
    <source>
        <dbReference type="ARBA" id="ARBA00023002"/>
    </source>
</evidence>
<dbReference type="PANTHER" id="PTHR43180:SF37">
    <property type="entry name" value="TROPINONE REDUCTASE-LIKE 2"/>
    <property type="match status" value="1"/>
</dbReference>
<dbReference type="PANTHER" id="PTHR43180">
    <property type="entry name" value="3-OXOACYL-(ACYL-CARRIER-PROTEIN) REDUCTASE (AFU_ORTHOLOGUE AFUA_6G11210)"/>
    <property type="match status" value="1"/>
</dbReference>
<dbReference type="GO" id="GO:0016491">
    <property type="term" value="F:oxidoreductase activity"/>
    <property type="evidence" value="ECO:0007669"/>
    <property type="project" value="UniProtKB-KW"/>
</dbReference>
<dbReference type="Gene3D" id="3.40.50.720">
    <property type="entry name" value="NAD(P)-binding Rossmann-like Domain"/>
    <property type="match status" value="1"/>
</dbReference>
<gene>
    <name evidence="3" type="primary">TPRL2_1</name>
    <name evidence="3" type="ORF">CK203_018851</name>
</gene>
<name>A0A438JBA2_VITVI</name>
<proteinExistence type="inferred from homology"/>
<protein>
    <submittedName>
        <fullName evidence="3">Tropinone reductase-like 2</fullName>
    </submittedName>
</protein>
<evidence type="ECO:0000256" key="1">
    <source>
        <dbReference type="ARBA" id="ARBA00006484"/>
    </source>
</evidence>
<dbReference type="EMBL" id="QGNW01000053">
    <property type="protein sequence ID" value="RVX06163.1"/>
    <property type="molecule type" value="Genomic_DNA"/>
</dbReference>
<organism evidence="3 4">
    <name type="scientific">Vitis vinifera</name>
    <name type="common">Grape</name>
    <dbReference type="NCBI Taxonomy" id="29760"/>
    <lineage>
        <taxon>Eukaryota</taxon>
        <taxon>Viridiplantae</taxon>
        <taxon>Streptophyta</taxon>
        <taxon>Embryophyta</taxon>
        <taxon>Tracheophyta</taxon>
        <taxon>Spermatophyta</taxon>
        <taxon>Magnoliopsida</taxon>
        <taxon>eudicotyledons</taxon>
        <taxon>Gunneridae</taxon>
        <taxon>Pentapetalae</taxon>
        <taxon>rosids</taxon>
        <taxon>Vitales</taxon>
        <taxon>Vitaceae</taxon>
        <taxon>Viteae</taxon>
        <taxon>Vitis</taxon>
    </lineage>
</organism>